<reference evidence="1" key="1">
    <citation type="submission" date="2022-10" db="EMBL/GenBank/DDBJ databases">
        <title>Genome Sequence of Xylaria curta.</title>
        <authorList>
            <person name="Buettner E."/>
        </authorList>
    </citation>
    <scope>NUCLEOTIDE SEQUENCE</scope>
    <source>
        <strain evidence="1">Babe10</strain>
    </source>
</reference>
<dbReference type="Proteomes" id="UP001143856">
    <property type="component" value="Unassembled WGS sequence"/>
</dbReference>
<sequence>MSPSNTIAEAPAFQCDQIRPPLSPPESSSIDTPSQGLVYTNGPSSSPQITSSYVTNRDEYLTPNTRAQTNSDPIQICHQGPTVGEIIGPIPTGASDRFRKGSGEQAITPTAFSVYPDFDSQLLPGHWTPLGSLDFDIASTELDDMDLRFLSCYNENIPFEFGKESDIGRRESLDESFSRSNVAAVRSNAFQNSHWRFQPDIHDHSGAEEHNLSMPASTSDHPTPESRVVLEKRIMAFKLGVASRDRLLAVVVDNCQPQNLSKVVASFPSLELIDTLIQFYVTSPIARSNSFLHVVSFDLSLTKAELLAAMAAAGAVLTSDSALTKLGLAIQECVRSAVPKLWERDNSMTRDLELSQAWTISLETALWSGQSRKVEIAESFLQPLLTMLRRNGKFRPSGYCEISVKSDDAGETLGQKWRSWIERESFRRLAFRLIQHDADSSLALMVTPLVSYAEITLALPCASDLWAAPSPEDWKSVCLSRSQPPVFVADCLEDPDMISAGSIGVDTLVTSLASLSCAWRLVWEYIQLDLFRRGRPQKGNEFLMMCRQEELVKLLKQFRICIDPSTPLDITMRLEAIYLHIFTPFENIQIFAGMDGPEQVRAMAPAVSQWANSEEARKAVWHAGQIFRTAKIFPKAQIQGLTAIILYHASLVLWAYGLLSKEDEPGLITEQTERRCKGSFNLAGVVRVFVPPP</sequence>
<evidence type="ECO:0000313" key="1">
    <source>
        <dbReference type="EMBL" id="KAJ2997948.1"/>
    </source>
</evidence>
<gene>
    <name evidence="1" type="ORF">NUW58_g485</name>
</gene>
<organism evidence="1 2">
    <name type="scientific">Xylaria curta</name>
    <dbReference type="NCBI Taxonomy" id="42375"/>
    <lineage>
        <taxon>Eukaryota</taxon>
        <taxon>Fungi</taxon>
        <taxon>Dikarya</taxon>
        <taxon>Ascomycota</taxon>
        <taxon>Pezizomycotina</taxon>
        <taxon>Sordariomycetes</taxon>
        <taxon>Xylariomycetidae</taxon>
        <taxon>Xylariales</taxon>
        <taxon>Xylariaceae</taxon>
        <taxon>Xylaria</taxon>
    </lineage>
</organism>
<accession>A0ACC1PSF1</accession>
<proteinExistence type="predicted"/>
<name>A0ACC1PSF1_9PEZI</name>
<evidence type="ECO:0000313" key="2">
    <source>
        <dbReference type="Proteomes" id="UP001143856"/>
    </source>
</evidence>
<protein>
    <submittedName>
        <fullName evidence="1">Uncharacterized protein</fullName>
    </submittedName>
</protein>
<keyword evidence="2" id="KW-1185">Reference proteome</keyword>
<comment type="caution">
    <text evidence="1">The sequence shown here is derived from an EMBL/GenBank/DDBJ whole genome shotgun (WGS) entry which is preliminary data.</text>
</comment>
<dbReference type="EMBL" id="JAPDGR010000041">
    <property type="protein sequence ID" value="KAJ2997948.1"/>
    <property type="molecule type" value="Genomic_DNA"/>
</dbReference>